<organism evidence="3 4">
    <name type="scientific">Cyclobacterium jeungdonense</name>
    <dbReference type="NCBI Taxonomy" id="708087"/>
    <lineage>
        <taxon>Bacteria</taxon>
        <taxon>Pseudomonadati</taxon>
        <taxon>Bacteroidota</taxon>
        <taxon>Cytophagia</taxon>
        <taxon>Cytophagales</taxon>
        <taxon>Cyclobacteriaceae</taxon>
        <taxon>Cyclobacterium</taxon>
    </lineage>
</organism>
<evidence type="ECO:0000256" key="1">
    <source>
        <dbReference type="SAM" id="MobiDB-lite"/>
    </source>
</evidence>
<name>A0ABT8C3F1_9BACT</name>
<accession>A0ABT8C3F1</accession>
<feature type="region of interest" description="Disordered" evidence="1">
    <location>
        <begin position="992"/>
        <end position="1024"/>
    </location>
</feature>
<dbReference type="InterPro" id="IPR007555">
    <property type="entry name" value="DUF499"/>
</dbReference>
<feature type="domain" description="Swt1-like HEPN" evidence="2">
    <location>
        <begin position="11"/>
        <end position="125"/>
    </location>
</feature>
<feature type="compositionally biased region" description="Low complexity" evidence="1">
    <location>
        <begin position="1002"/>
        <end position="1016"/>
    </location>
</feature>
<dbReference type="RefSeq" id="WP_163384119.1">
    <property type="nucleotide sequence ID" value="NZ_JAUFQS010000004.1"/>
</dbReference>
<dbReference type="Proteomes" id="UP001236663">
    <property type="component" value="Unassembled WGS sequence"/>
</dbReference>
<dbReference type="EMBL" id="JAUFQS010000004">
    <property type="protein sequence ID" value="MDN3687236.1"/>
    <property type="molecule type" value="Genomic_DNA"/>
</dbReference>
<gene>
    <name evidence="3" type="ORF">QWZ15_05315</name>
</gene>
<keyword evidence="4" id="KW-1185">Reference proteome</keyword>
<dbReference type="Pfam" id="PF04465">
    <property type="entry name" value="DUF499"/>
    <property type="match status" value="1"/>
</dbReference>
<evidence type="ECO:0000259" key="2">
    <source>
        <dbReference type="Pfam" id="PF18731"/>
    </source>
</evidence>
<comment type="caution">
    <text evidence="3">The sequence shown here is derived from an EMBL/GenBank/DDBJ whole genome shotgun (WGS) entry which is preliminary data.</text>
</comment>
<evidence type="ECO:0000313" key="4">
    <source>
        <dbReference type="Proteomes" id="UP001236663"/>
    </source>
</evidence>
<reference evidence="4" key="1">
    <citation type="journal article" date="2019" name="Int. J. Syst. Evol. Microbiol.">
        <title>The Global Catalogue of Microorganisms (GCM) 10K type strain sequencing project: providing services to taxonomists for standard genome sequencing and annotation.</title>
        <authorList>
            <consortium name="The Broad Institute Genomics Platform"/>
            <consortium name="The Broad Institute Genome Sequencing Center for Infectious Disease"/>
            <person name="Wu L."/>
            <person name="Ma J."/>
        </authorList>
    </citation>
    <scope>NUCLEOTIDE SEQUENCE [LARGE SCALE GENOMIC DNA]</scope>
    <source>
        <strain evidence="4">CECT 7706</strain>
    </source>
</reference>
<dbReference type="Pfam" id="PF18731">
    <property type="entry name" value="HEPN_Swt1"/>
    <property type="match status" value="1"/>
</dbReference>
<evidence type="ECO:0000313" key="3">
    <source>
        <dbReference type="EMBL" id="MDN3687236.1"/>
    </source>
</evidence>
<proteinExistence type="predicted"/>
<protein>
    <submittedName>
        <fullName evidence="3">Swt1 family HEPN domain-containing protein</fullName>
    </submittedName>
</protein>
<sequence>MALSNLDRVNKGLELLRSGLFPYIVRELKEVNKAYWQEAAVSSFPEDHHSRDLNHEEWDVQALLLIMWKNWNGTFNKTLGFAERSMVSELMEVRKRSAHQNKHNKFDTDDAYRALDNIERLLSAIAAPEAEEAQEQKSELLRIRYEENTRKKARKIETQLVDVSGAIGLKPWKQIITPHPDVASGKFQQAEFAADLWRVYQDGEGAGEYGRPVDFFNRTYLTQGIQRLLTNAIERLNSDGGDPVINLQTNFGGGKTHSLLALYHLCSGADFTSVRDLEDFFNELGDKRPPKNVNRAVLVGNRISPNVRNNKTDSVTVKTLWGEMAWQLAGKEGYEIIREADERAANPGDSLVQLFKKAAPCMVLIDEWVAYTRQLKDDSDDLSGTYGTQMSFAQALCEAAKAVPNALVVISLPASDIEMGGAKGRQSAAELGNIVGRIESPWMAATTEESFEIVTRRLFSPISTKEQYAERDATARSFGDFYRQNNADFPNETQENSYEKRIRDFFPIHPELFDGLAERWASIPQFQKTRGILRLMAKIIHSLWENNDQSPLILPANVPMDAADIQNELMRYLEEPWRAVIQKDVDGSNAVPRQIDNDFPNIGRFSATRRVARTLFFGSAPTFNAANRGIDEQKIKLGSILPGENIPTFTDALRHLTDKATYVYHQSKNYWYSTQNNVNRTAEERAAHIKVDRVEQEIVNLLSKQLIPNQGQLSRIHLMPQSSNDIPDDFEMKLIVIGIDNPHIPRDENSPALVKAKEILLTKGKSQRLYRNTLLFLSADRSRLEELKKAVQLYLAWKSIVDDKTALNLDAYQSNQAESKTKASLDTIKLRLPETFIWILTSFQERGSSDIVWDVSKMNGSNQEPYLSRVLKKLTSQSLLYNDFAPTLLKMDLDNIPLWRDNSVEIKQLREDYAKYLYLAKLSSPTLLEQAIENGLALVSWKKDSFALADSYDAENLRYLGLQAGTSVMVSLDSSRLLVKADIASTQIEKDKEEAEVENASTGYGKTTKPYGGETELPTVSEPSANTKKTRFFGHIETDATRFFRAADDVEKEILRHLDGIKGSDVKITIHIEASTEVGFENDVERTLKENGRTLGFGSVEFE</sequence>
<dbReference type="InterPro" id="IPR041650">
    <property type="entry name" value="HEPN_Swt1"/>
</dbReference>